<dbReference type="Proteomes" id="UP000306402">
    <property type="component" value="Unassembled WGS sequence"/>
</dbReference>
<dbReference type="PANTHER" id="PTHR19136:SF81">
    <property type="entry name" value="MOLYBDENUM COFACTOR GUANYLYLTRANSFERASE"/>
    <property type="match status" value="1"/>
</dbReference>
<keyword evidence="3 8" id="KW-0479">Metal-binding</keyword>
<evidence type="ECO:0000256" key="3">
    <source>
        <dbReference type="ARBA" id="ARBA00022723"/>
    </source>
</evidence>
<dbReference type="HAMAP" id="MF_00316">
    <property type="entry name" value="MobA"/>
    <property type="match status" value="1"/>
</dbReference>
<name>A0A5R9KSL1_9BACT</name>
<feature type="binding site" evidence="8">
    <location>
        <position position="66"/>
    </location>
    <ligand>
        <name>GTP</name>
        <dbReference type="ChEBI" id="CHEBI:37565"/>
    </ligand>
</feature>
<organism evidence="10 11">
    <name type="scientific">Dyadobacter luticola</name>
    <dbReference type="NCBI Taxonomy" id="1979387"/>
    <lineage>
        <taxon>Bacteria</taxon>
        <taxon>Pseudomonadati</taxon>
        <taxon>Bacteroidota</taxon>
        <taxon>Cytophagia</taxon>
        <taxon>Cytophagales</taxon>
        <taxon>Spirosomataceae</taxon>
        <taxon>Dyadobacter</taxon>
    </lineage>
</organism>
<dbReference type="OrthoDB" id="9788394at2"/>
<reference evidence="10 11" key="1">
    <citation type="submission" date="2019-05" db="EMBL/GenBank/DDBJ databases">
        <authorList>
            <person name="Qu J.-H."/>
        </authorList>
    </citation>
    <scope>NUCLEOTIDE SEQUENCE [LARGE SCALE GENOMIC DNA]</scope>
    <source>
        <strain evidence="10 11">T17</strain>
    </source>
</reference>
<evidence type="ECO:0000256" key="2">
    <source>
        <dbReference type="ARBA" id="ARBA00022679"/>
    </source>
</evidence>
<dbReference type="GO" id="GO:0046872">
    <property type="term" value="F:metal ion binding"/>
    <property type="evidence" value="ECO:0007669"/>
    <property type="project" value="UniProtKB-KW"/>
</dbReference>
<dbReference type="EMBL" id="VCEJ01000005">
    <property type="protein sequence ID" value="TLU99272.1"/>
    <property type="molecule type" value="Genomic_DNA"/>
</dbReference>
<evidence type="ECO:0000256" key="5">
    <source>
        <dbReference type="ARBA" id="ARBA00022842"/>
    </source>
</evidence>
<comment type="function">
    <text evidence="8">Transfers a GMP moiety from GTP to Mo-molybdopterin (Mo-MPT) cofactor (Moco or molybdenum cofactor) to form Mo-molybdopterin guanine dinucleotide (Mo-MGD) cofactor.</text>
</comment>
<comment type="cofactor">
    <cofactor evidence="8">
        <name>Mg(2+)</name>
        <dbReference type="ChEBI" id="CHEBI:18420"/>
    </cofactor>
</comment>
<dbReference type="GO" id="GO:0005525">
    <property type="term" value="F:GTP binding"/>
    <property type="evidence" value="ECO:0007669"/>
    <property type="project" value="UniProtKB-UniRule"/>
</dbReference>
<evidence type="ECO:0000256" key="7">
    <source>
        <dbReference type="ARBA" id="ARBA00023150"/>
    </source>
</evidence>
<dbReference type="CDD" id="cd02503">
    <property type="entry name" value="MobA"/>
    <property type="match status" value="1"/>
</dbReference>
<gene>
    <name evidence="8" type="primary">mobA</name>
    <name evidence="10" type="ORF">FEN17_22135</name>
</gene>
<keyword evidence="10" id="KW-0548">Nucleotidyltransferase</keyword>
<feature type="binding site" evidence="8">
    <location>
        <position position="20"/>
    </location>
    <ligand>
        <name>GTP</name>
        <dbReference type="ChEBI" id="CHEBI:37565"/>
    </ligand>
</feature>
<evidence type="ECO:0000259" key="9">
    <source>
        <dbReference type="Pfam" id="PF12804"/>
    </source>
</evidence>
<keyword evidence="6 8" id="KW-0342">GTP-binding</keyword>
<protein>
    <recommendedName>
        <fullName evidence="8">Probable molybdenum cofactor guanylyltransferase</fullName>
        <shortName evidence="8">MoCo guanylyltransferase</shortName>
        <ecNumber evidence="8">2.7.7.77</ecNumber>
    </recommendedName>
    <alternativeName>
        <fullName evidence="8">GTP:molybdopterin guanylyltransferase</fullName>
    </alternativeName>
    <alternativeName>
        <fullName evidence="8">Mo-MPT guanylyltransferase</fullName>
    </alternativeName>
    <alternativeName>
        <fullName evidence="8">Molybdopterin guanylyltransferase</fullName>
    </alternativeName>
    <alternativeName>
        <fullName evidence="8">Molybdopterin-guanine dinucleotide synthase</fullName>
        <shortName evidence="8">MGD synthase</shortName>
    </alternativeName>
</protein>
<comment type="similarity">
    <text evidence="8">Belongs to the MobA family.</text>
</comment>
<evidence type="ECO:0000313" key="10">
    <source>
        <dbReference type="EMBL" id="TLU99272.1"/>
    </source>
</evidence>
<comment type="caution">
    <text evidence="8">Lacks conserved residue(s) required for the propagation of feature annotation.</text>
</comment>
<accession>A0A5R9KSL1</accession>
<dbReference type="GO" id="GO:0006777">
    <property type="term" value="P:Mo-molybdopterin cofactor biosynthetic process"/>
    <property type="evidence" value="ECO:0007669"/>
    <property type="project" value="UniProtKB-KW"/>
</dbReference>
<keyword evidence="1 8" id="KW-0963">Cytoplasm</keyword>
<dbReference type="Gene3D" id="3.90.550.10">
    <property type="entry name" value="Spore Coat Polysaccharide Biosynthesis Protein SpsA, Chain A"/>
    <property type="match status" value="1"/>
</dbReference>
<keyword evidence="11" id="KW-1185">Reference proteome</keyword>
<feature type="binding site" evidence="8">
    <location>
        <begin position="8"/>
        <end position="10"/>
    </location>
    <ligand>
        <name>GTP</name>
        <dbReference type="ChEBI" id="CHEBI:37565"/>
    </ligand>
</feature>
<evidence type="ECO:0000313" key="11">
    <source>
        <dbReference type="Proteomes" id="UP000306402"/>
    </source>
</evidence>
<dbReference type="AlphaFoldDB" id="A0A5R9KSL1"/>
<dbReference type="PANTHER" id="PTHR19136">
    <property type="entry name" value="MOLYBDENUM COFACTOR GUANYLYLTRANSFERASE"/>
    <property type="match status" value="1"/>
</dbReference>
<comment type="catalytic activity">
    <reaction evidence="8">
        <text>Mo-molybdopterin + GTP + H(+) = Mo-molybdopterin guanine dinucleotide + diphosphate</text>
        <dbReference type="Rhea" id="RHEA:34243"/>
        <dbReference type="ChEBI" id="CHEBI:15378"/>
        <dbReference type="ChEBI" id="CHEBI:33019"/>
        <dbReference type="ChEBI" id="CHEBI:37565"/>
        <dbReference type="ChEBI" id="CHEBI:71302"/>
        <dbReference type="ChEBI" id="CHEBI:71310"/>
        <dbReference type="EC" id="2.7.7.77"/>
    </reaction>
</comment>
<dbReference type="GO" id="GO:0061603">
    <property type="term" value="F:molybdenum cofactor guanylyltransferase activity"/>
    <property type="evidence" value="ECO:0007669"/>
    <property type="project" value="UniProtKB-EC"/>
</dbReference>
<proteinExistence type="inferred from homology"/>
<feature type="domain" description="MobA-like NTP transferase" evidence="9">
    <location>
        <begin position="5"/>
        <end position="160"/>
    </location>
</feature>
<feature type="binding site" evidence="8">
    <location>
        <position position="97"/>
    </location>
    <ligand>
        <name>Mg(2+)</name>
        <dbReference type="ChEBI" id="CHEBI:18420"/>
    </ligand>
</feature>
<sequence>MKPYGIVVCGGESTRMGKDKSLLTYHGMPQYAYVAQMLKHLSESVAISCNISQFQCEDIGYQKLYDLSEYSAHGPVSAVLTAFKHFPENDLLLVGCDYPLLAAKDLRDFLSAIEKDSLAAAFYNQHGKYEPVLAWYSRHVRPALETFCQSGEHSLQYFLNKINAQKYLPESENCMTSVDTPEEFEKICRLLSQKH</sequence>
<dbReference type="SUPFAM" id="SSF53448">
    <property type="entry name" value="Nucleotide-diphospho-sugar transferases"/>
    <property type="match status" value="1"/>
</dbReference>
<comment type="caution">
    <text evidence="10">The sequence shown here is derived from an EMBL/GenBank/DDBJ whole genome shotgun (WGS) entry which is preliminary data.</text>
</comment>
<dbReference type="EC" id="2.7.7.77" evidence="8"/>
<keyword evidence="2 8" id="KW-0808">Transferase</keyword>
<comment type="subcellular location">
    <subcellularLocation>
        <location evidence="8">Cytoplasm</location>
    </subcellularLocation>
</comment>
<feature type="binding site" evidence="8">
    <location>
        <position position="97"/>
    </location>
    <ligand>
        <name>GTP</name>
        <dbReference type="ChEBI" id="CHEBI:37565"/>
    </ligand>
</feature>
<evidence type="ECO:0000256" key="6">
    <source>
        <dbReference type="ARBA" id="ARBA00023134"/>
    </source>
</evidence>
<dbReference type="InterPro" id="IPR013482">
    <property type="entry name" value="Molybde_CF_guanTrfase"/>
</dbReference>
<evidence type="ECO:0000256" key="1">
    <source>
        <dbReference type="ARBA" id="ARBA00022490"/>
    </source>
</evidence>
<evidence type="ECO:0000256" key="4">
    <source>
        <dbReference type="ARBA" id="ARBA00022741"/>
    </source>
</evidence>
<keyword evidence="5 8" id="KW-0460">Magnesium</keyword>
<keyword evidence="7 8" id="KW-0501">Molybdenum cofactor biosynthesis</keyword>
<dbReference type="InterPro" id="IPR025877">
    <property type="entry name" value="MobA-like_NTP_Trfase"/>
</dbReference>
<dbReference type="Pfam" id="PF12804">
    <property type="entry name" value="NTP_transf_3"/>
    <property type="match status" value="1"/>
</dbReference>
<keyword evidence="4 8" id="KW-0547">Nucleotide-binding</keyword>
<dbReference type="RefSeq" id="WP_138367563.1">
    <property type="nucleotide sequence ID" value="NZ_VCEJ01000005.1"/>
</dbReference>
<evidence type="ECO:0000256" key="8">
    <source>
        <dbReference type="HAMAP-Rule" id="MF_00316"/>
    </source>
</evidence>
<dbReference type="InterPro" id="IPR029044">
    <property type="entry name" value="Nucleotide-diphossugar_trans"/>
</dbReference>
<comment type="domain">
    <text evidence="8">The N-terminal domain determines nucleotide recognition and specific binding, while the C-terminal domain determines the specific binding to the target protein.</text>
</comment>
<dbReference type="GO" id="GO:0005737">
    <property type="term" value="C:cytoplasm"/>
    <property type="evidence" value="ECO:0007669"/>
    <property type="project" value="UniProtKB-SubCell"/>
</dbReference>